<comment type="caution">
    <text evidence="2">The sequence shown here is derived from an EMBL/GenBank/DDBJ whole genome shotgun (WGS) entry which is preliminary data.</text>
</comment>
<feature type="compositionally biased region" description="Polar residues" evidence="1">
    <location>
        <begin position="19"/>
        <end position="40"/>
    </location>
</feature>
<name>A0AAD6YMY4_9AGAR</name>
<protein>
    <submittedName>
        <fullName evidence="2">Uncharacterized protein</fullName>
    </submittedName>
</protein>
<accession>A0AAD6YMY4</accession>
<dbReference type="EMBL" id="JARJCW010000005">
    <property type="protein sequence ID" value="KAJ7224295.1"/>
    <property type="molecule type" value="Genomic_DNA"/>
</dbReference>
<evidence type="ECO:0000313" key="2">
    <source>
        <dbReference type="EMBL" id="KAJ7224295.1"/>
    </source>
</evidence>
<sequence>MRRGLPPLPPPFLSRGKRTTPSATASARPSHTPHPQSSSRFGRVQVFANDGSPLGHSINLDSSPGQDLRVRAVPSGELFNMIVVRPNSAAASYLGELAATDLSSRDFTVEQDRSSSGLGDKGHFQPSIWAIDPSTKELKALYTNPDGSRSPLSVAFDPRGNELHFVKDIDTFNTIYADFPTDVVKLYLRND</sequence>
<organism evidence="2 3">
    <name type="scientific">Mycena pura</name>
    <dbReference type="NCBI Taxonomy" id="153505"/>
    <lineage>
        <taxon>Eukaryota</taxon>
        <taxon>Fungi</taxon>
        <taxon>Dikarya</taxon>
        <taxon>Basidiomycota</taxon>
        <taxon>Agaricomycotina</taxon>
        <taxon>Agaricomycetes</taxon>
        <taxon>Agaricomycetidae</taxon>
        <taxon>Agaricales</taxon>
        <taxon>Marasmiineae</taxon>
        <taxon>Mycenaceae</taxon>
        <taxon>Mycena</taxon>
    </lineage>
</organism>
<dbReference type="AlphaFoldDB" id="A0AAD6YMY4"/>
<feature type="region of interest" description="Disordered" evidence="1">
    <location>
        <begin position="1"/>
        <end position="41"/>
    </location>
</feature>
<reference evidence="2" key="1">
    <citation type="submission" date="2023-03" db="EMBL/GenBank/DDBJ databases">
        <title>Massive genome expansion in bonnet fungi (Mycena s.s.) driven by repeated elements and novel gene families across ecological guilds.</title>
        <authorList>
            <consortium name="Lawrence Berkeley National Laboratory"/>
            <person name="Harder C.B."/>
            <person name="Miyauchi S."/>
            <person name="Viragh M."/>
            <person name="Kuo A."/>
            <person name="Thoen E."/>
            <person name="Andreopoulos B."/>
            <person name="Lu D."/>
            <person name="Skrede I."/>
            <person name="Drula E."/>
            <person name="Henrissat B."/>
            <person name="Morin E."/>
            <person name="Kohler A."/>
            <person name="Barry K."/>
            <person name="LaButti K."/>
            <person name="Morin E."/>
            <person name="Salamov A."/>
            <person name="Lipzen A."/>
            <person name="Mereny Z."/>
            <person name="Hegedus B."/>
            <person name="Baldrian P."/>
            <person name="Stursova M."/>
            <person name="Weitz H."/>
            <person name="Taylor A."/>
            <person name="Grigoriev I.V."/>
            <person name="Nagy L.G."/>
            <person name="Martin F."/>
            <person name="Kauserud H."/>
        </authorList>
    </citation>
    <scope>NUCLEOTIDE SEQUENCE</scope>
    <source>
        <strain evidence="2">9144</strain>
    </source>
</reference>
<proteinExistence type="predicted"/>
<dbReference type="Proteomes" id="UP001219525">
    <property type="component" value="Unassembled WGS sequence"/>
</dbReference>
<keyword evidence="3" id="KW-1185">Reference proteome</keyword>
<evidence type="ECO:0000256" key="1">
    <source>
        <dbReference type="SAM" id="MobiDB-lite"/>
    </source>
</evidence>
<dbReference type="SUPFAM" id="SSF63825">
    <property type="entry name" value="YWTD domain"/>
    <property type="match status" value="1"/>
</dbReference>
<evidence type="ECO:0000313" key="3">
    <source>
        <dbReference type="Proteomes" id="UP001219525"/>
    </source>
</evidence>
<feature type="compositionally biased region" description="Pro residues" evidence="1">
    <location>
        <begin position="1"/>
        <end position="12"/>
    </location>
</feature>
<gene>
    <name evidence="2" type="ORF">GGX14DRAFT_649404</name>
</gene>